<evidence type="ECO:0000313" key="3">
    <source>
        <dbReference type="Proteomes" id="UP000730618"/>
    </source>
</evidence>
<evidence type="ECO:0000313" key="2">
    <source>
        <dbReference type="EMBL" id="CAG7636152.1"/>
    </source>
</evidence>
<dbReference type="Proteomes" id="UP000730618">
    <property type="component" value="Unassembled WGS sequence"/>
</dbReference>
<organism evidence="2 3">
    <name type="scientific">Paenibacillus allorhizosphaerae</name>
    <dbReference type="NCBI Taxonomy" id="2849866"/>
    <lineage>
        <taxon>Bacteria</taxon>
        <taxon>Bacillati</taxon>
        <taxon>Bacillota</taxon>
        <taxon>Bacilli</taxon>
        <taxon>Bacillales</taxon>
        <taxon>Paenibacillaceae</taxon>
        <taxon>Paenibacillus</taxon>
    </lineage>
</organism>
<dbReference type="Pfam" id="PF01909">
    <property type="entry name" value="NTP_transf_2"/>
    <property type="match status" value="1"/>
</dbReference>
<dbReference type="CDD" id="cd05403">
    <property type="entry name" value="NT_KNTase_like"/>
    <property type="match status" value="1"/>
</dbReference>
<name>A0ABM8VFX3_9BACL</name>
<dbReference type="InterPro" id="IPR002934">
    <property type="entry name" value="Polymerase_NTP_transf_dom"/>
</dbReference>
<sequence>MIPPNVEPAVRMLCDLPEARLPDAVESVYLYGSIALDAYVEGSSDIDFVAFVKRPLTEEDLAAMADIHKAVDKAWPGLQFMGSYLCREDAGKEADAVTAFPSYFNERLDPNGAHADLNPVTWWILKKRGICVYGTDAPFAYEIPANALVRYVIGNMNTYWHNQVNRLEHRLLSLPDDPEGKLPPERLDEAVEWCVLGMLRQHYTIVWQDVTSKLGAGAYGLELLPERWHGLIREALAGIRFGAFAASGFGRTAALY</sequence>
<accession>A0ABM8VFX3</accession>
<dbReference type="EMBL" id="CAJVCE010000005">
    <property type="protein sequence ID" value="CAG7636152.1"/>
    <property type="molecule type" value="Genomic_DNA"/>
</dbReference>
<comment type="caution">
    <text evidence="2">The sequence shown here is derived from an EMBL/GenBank/DDBJ whole genome shotgun (WGS) entry which is preliminary data.</text>
</comment>
<evidence type="ECO:0000259" key="1">
    <source>
        <dbReference type="Pfam" id="PF01909"/>
    </source>
</evidence>
<proteinExistence type="predicted"/>
<reference evidence="2 3" key="1">
    <citation type="submission" date="2021-06" db="EMBL/GenBank/DDBJ databases">
        <authorList>
            <person name="Criscuolo A."/>
        </authorList>
    </citation>
    <scope>NUCLEOTIDE SEQUENCE [LARGE SCALE GENOMIC DNA]</scope>
    <source>
        <strain evidence="3">CIP 111802</strain>
    </source>
</reference>
<protein>
    <recommendedName>
        <fullName evidence="1">Polymerase nucleotidyl transferase domain-containing protein</fullName>
    </recommendedName>
</protein>
<feature type="domain" description="Polymerase nucleotidyl transferase" evidence="1">
    <location>
        <begin position="22"/>
        <end position="69"/>
    </location>
</feature>
<keyword evidence="3" id="KW-1185">Reference proteome</keyword>
<gene>
    <name evidence="2" type="ORF">PAECIP111802_02223</name>
</gene>
<dbReference type="RefSeq" id="WP_218098555.1">
    <property type="nucleotide sequence ID" value="NZ_CAJVCE010000005.1"/>
</dbReference>